<keyword evidence="2 4" id="KW-0808">Transferase</keyword>
<evidence type="ECO:0000256" key="1">
    <source>
        <dbReference type="ARBA" id="ARBA00005985"/>
    </source>
</evidence>
<keyword evidence="3" id="KW-0812">Transmembrane</keyword>
<dbReference type="PANTHER" id="PTHR43009:SF6">
    <property type="entry name" value="HOMOGENTISATE PHYTYLTRANSFERASE 1, CHLOROPLASTIC"/>
    <property type="match status" value="1"/>
</dbReference>
<dbReference type="AlphaFoldDB" id="A0A0B2NUG3"/>
<evidence type="ECO:0000313" key="4">
    <source>
        <dbReference type="EMBL" id="KHM99136.1"/>
    </source>
</evidence>
<evidence type="ECO:0000256" key="3">
    <source>
        <dbReference type="SAM" id="Phobius"/>
    </source>
</evidence>
<reference evidence="4" key="1">
    <citation type="submission" date="2014-07" db="EMBL/GenBank/DDBJ databases">
        <title>Identification of a novel salt tolerance gene in wild soybean by whole-genome sequencing.</title>
        <authorList>
            <person name="Lam H.-M."/>
            <person name="Qi X."/>
            <person name="Li M.-W."/>
            <person name="Liu X."/>
            <person name="Xie M."/>
            <person name="Ni M."/>
            <person name="Xu X."/>
        </authorList>
    </citation>
    <scope>NUCLEOTIDE SEQUENCE [LARGE SCALE GENOMIC DNA]</scope>
    <source>
        <tissue evidence="4">Root</tissue>
    </source>
</reference>
<dbReference type="EMBL" id="KN672081">
    <property type="protein sequence ID" value="KHM99136.1"/>
    <property type="molecule type" value="Genomic_DNA"/>
</dbReference>
<protein>
    <submittedName>
        <fullName evidence="4">Putative homogentisate phytyltransferase 1, chloroplastic</fullName>
    </submittedName>
</protein>
<feature type="transmembrane region" description="Helical" evidence="3">
    <location>
        <begin position="141"/>
        <end position="162"/>
    </location>
</feature>
<sequence>MDRALVMSSPNVCSVTNGGNLWRRKHSTNNYNYPSLQQKRKTQIEYNILRSQSLNHHYKCIEGGRTYQESNIKYVVKAAPAIPSFGSESHASSPKNIFDSVKNFLAILYNFCYPYTMIGRTLCTISASLLAVEKISDISPLFFIGLSQVLVAHFFMDLYINGVNQVFDFEIDKTFVFKRPVIFPRSLIVTIVFSSLYAIGIALSKDIPDIEGDKKFGIHSFSARLGQKQGLGNVILASILWYQTKYVDLTSPASTRSFYMLIWKVFLQLCGNFMCINVEVDDV</sequence>
<evidence type="ECO:0000256" key="2">
    <source>
        <dbReference type="ARBA" id="ARBA00022679"/>
    </source>
</evidence>
<keyword evidence="3" id="KW-1133">Transmembrane helix</keyword>
<dbReference type="PANTHER" id="PTHR43009">
    <property type="entry name" value="HOMOGENTISATE SOLANESYLTRANSFERASE, CHLOROPLASTIC"/>
    <property type="match status" value="1"/>
</dbReference>
<feature type="transmembrane region" description="Helical" evidence="3">
    <location>
        <begin position="182"/>
        <end position="204"/>
    </location>
</feature>
<proteinExistence type="inferred from homology"/>
<accession>A0A0B2NUG3</accession>
<organism evidence="4">
    <name type="scientific">Glycine soja</name>
    <name type="common">Wild soybean</name>
    <dbReference type="NCBI Taxonomy" id="3848"/>
    <lineage>
        <taxon>Eukaryota</taxon>
        <taxon>Viridiplantae</taxon>
        <taxon>Streptophyta</taxon>
        <taxon>Embryophyta</taxon>
        <taxon>Tracheophyta</taxon>
        <taxon>Spermatophyta</taxon>
        <taxon>Magnoliopsida</taxon>
        <taxon>eudicotyledons</taxon>
        <taxon>Gunneridae</taxon>
        <taxon>Pentapetalae</taxon>
        <taxon>rosids</taxon>
        <taxon>fabids</taxon>
        <taxon>Fabales</taxon>
        <taxon>Fabaceae</taxon>
        <taxon>Papilionoideae</taxon>
        <taxon>50 kb inversion clade</taxon>
        <taxon>NPAAA clade</taxon>
        <taxon>indigoferoid/millettioid clade</taxon>
        <taxon>Phaseoleae</taxon>
        <taxon>Glycine</taxon>
        <taxon>Glycine subgen. Soja</taxon>
    </lineage>
</organism>
<dbReference type="GO" id="GO:0016740">
    <property type="term" value="F:transferase activity"/>
    <property type="evidence" value="ECO:0007669"/>
    <property type="project" value="UniProtKB-KW"/>
</dbReference>
<keyword evidence="3" id="KW-0472">Membrane</keyword>
<name>A0A0B2NUG3_GLYSO</name>
<gene>
    <name evidence="4" type="ORF">glysoja_048281</name>
</gene>
<comment type="similarity">
    <text evidence="1">Belongs to the UbiA prenyltransferase family.</text>
</comment>
<dbReference type="Proteomes" id="UP000053555">
    <property type="component" value="Unassembled WGS sequence"/>
</dbReference>